<dbReference type="NCBIfam" id="NF006593">
    <property type="entry name" value="PRK09126.1"/>
    <property type="match status" value="1"/>
</dbReference>
<keyword evidence="5" id="KW-0274">FAD</keyword>
<dbReference type="NCBIfam" id="TIGR01988">
    <property type="entry name" value="Ubi-OHases"/>
    <property type="match status" value="1"/>
</dbReference>
<dbReference type="InterPro" id="IPR051205">
    <property type="entry name" value="UbiH/COQ6_monooxygenase"/>
</dbReference>
<dbReference type="GO" id="GO:0071949">
    <property type="term" value="F:FAD binding"/>
    <property type="evidence" value="ECO:0007669"/>
    <property type="project" value="InterPro"/>
</dbReference>
<keyword evidence="6" id="KW-0560">Oxidoreductase</keyword>
<sequence length="394" mass="43301">MRVDVAVIGAGPVGLCFTRALAAAGLSVALVDKQSMATLRDPVPDGREIALHHASQAILKALDIWHRLPADAISPLRDARVFNGDSPFAMTISSGRGDSRQPLGVLVPNYRLRQAAFDAVAECDGVVWHEAALQRIDSDSRHARLWLDDGTRLEADLAVAADSRFSEARRQMGIGAEMCDNGRSMLVCRMQHDKAHDQSAWEWFDHGQTLALLPLGPHESSVVVTLPKREMESLTALDDETFSTHIAARFDYRLGDMRKQGEPAVYPLVSTYAHRFVARRFALVGDAAVGMHPVTAHGFNLGLQGQQELARRVIVAHRQAQDIGGRAVLGPYERHHRLATGPLYVATQAIVSLYTDDRPPARLLRHAGLRLAERVTPLKMAIAHHLTRQKPPIS</sequence>
<dbReference type="Gene3D" id="3.50.50.60">
    <property type="entry name" value="FAD/NAD(P)-binding domain"/>
    <property type="match status" value="2"/>
</dbReference>
<dbReference type="GO" id="GO:0004497">
    <property type="term" value="F:monooxygenase activity"/>
    <property type="evidence" value="ECO:0007669"/>
    <property type="project" value="UniProtKB-KW"/>
</dbReference>
<evidence type="ECO:0000313" key="9">
    <source>
        <dbReference type="EMBL" id="SDW50999.1"/>
    </source>
</evidence>
<dbReference type="InterPro" id="IPR002938">
    <property type="entry name" value="FAD-bd"/>
</dbReference>
<dbReference type="Pfam" id="PF01494">
    <property type="entry name" value="FAD_binding_3"/>
    <property type="match status" value="1"/>
</dbReference>
<keyword evidence="4" id="KW-0285">Flavoprotein</keyword>
<dbReference type="OrthoDB" id="9769565at2"/>
<organism evidence="9 10">
    <name type="scientific">Aidingimonas halophila</name>
    <dbReference type="NCBI Taxonomy" id="574349"/>
    <lineage>
        <taxon>Bacteria</taxon>
        <taxon>Pseudomonadati</taxon>
        <taxon>Pseudomonadota</taxon>
        <taxon>Gammaproteobacteria</taxon>
        <taxon>Oceanospirillales</taxon>
        <taxon>Halomonadaceae</taxon>
        <taxon>Aidingimonas</taxon>
    </lineage>
</organism>
<dbReference type="PANTHER" id="PTHR43876:SF25">
    <property type="entry name" value="MONOOXYGENASE NMA2164"/>
    <property type="match status" value="1"/>
</dbReference>
<feature type="domain" description="FAD-binding" evidence="8">
    <location>
        <begin position="2"/>
        <end position="320"/>
    </location>
</feature>
<reference evidence="9 10" key="1">
    <citation type="submission" date="2016-10" db="EMBL/GenBank/DDBJ databases">
        <authorList>
            <person name="de Groot N.N."/>
        </authorList>
    </citation>
    <scope>NUCLEOTIDE SEQUENCE [LARGE SCALE GENOMIC DNA]</scope>
    <source>
        <strain evidence="9 10">DSM 19219</strain>
    </source>
</reference>
<comment type="similarity">
    <text evidence="3">Belongs to the UbiH/COQ6 family.</text>
</comment>
<dbReference type="InterPro" id="IPR036188">
    <property type="entry name" value="FAD/NAD-bd_sf"/>
</dbReference>
<evidence type="ECO:0000256" key="2">
    <source>
        <dbReference type="ARBA" id="ARBA00004749"/>
    </source>
</evidence>
<dbReference type="GO" id="GO:0016705">
    <property type="term" value="F:oxidoreductase activity, acting on paired donors, with incorporation or reduction of molecular oxygen"/>
    <property type="evidence" value="ECO:0007669"/>
    <property type="project" value="InterPro"/>
</dbReference>
<dbReference type="InterPro" id="IPR010971">
    <property type="entry name" value="UbiH/COQ6"/>
</dbReference>
<dbReference type="RefSeq" id="WP_092568167.1">
    <property type="nucleotide sequence ID" value="NZ_BMXH01000002.1"/>
</dbReference>
<comment type="cofactor">
    <cofactor evidence="1">
        <name>FAD</name>
        <dbReference type="ChEBI" id="CHEBI:57692"/>
    </cofactor>
</comment>
<evidence type="ECO:0000259" key="8">
    <source>
        <dbReference type="Pfam" id="PF01494"/>
    </source>
</evidence>
<dbReference type="STRING" id="574349.SAMN05443545_10266"/>
<evidence type="ECO:0000256" key="4">
    <source>
        <dbReference type="ARBA" id="ARBA00022630"/>
    </source>
</evidence>
<dbReference type="EMBL" id="FNNI01000002">
    <property type="protein sequence ID" value="SDW50999.1"/>
    <property type="molecule type" value="Genomic_DNA"/>
</dbReference>
<keyword evidence="9" id="KW-0830">Ubiquinone</keyword>
<gene>
    <name evidence="9" type="ORF">SAMN05443545_10266</name>
</gene>
<evidence type="ECO:0000256" key="1">
    <source>
        <dbReference type="ARBA" id="ARBA00001974"/>
    </source>
</evidence>
<evidence type="ECO:0000256" key="6">
    <source>
        <dbReference type="ARBA" id="ARBA00023002"/>
    </source>
</evidence>
<keyword evidence="7" id="KW-0503">Monooxygenase</keyword>
<dbReference type="UniPathway" id="UPA00232"/>
<evidence type="ECO:0000256" key="5">
    <source>
        <dbReference type="ARBA" id="ARBA00022827"/>
    </source>
</evidence>
<evidence type="ECO:0000256" key="3">
    <source>
        <dbReference type="ARBA" id="ARBA00005349"/>
    </source>
</evidence>
<comment type="pathway">
    <text evidence="2">Cofactor biosynthesis; ubiquinone biosynthesis.</text>
</comment>
<keyword evidence="10" id="KW-1185">Reference proteome</keyword>
<dbReference type="PRINTS" id="PR00420">
    <property type="entry name" value="RNGMNOXGNASE"/>
</dbReference>
<evidence type="ECO:0000256" key="7">
    <source>
        <dbReference type="ARBA" id="ARBA00023033"/>
    </source>
</evidence>
<evidence type="ECO:0000313" key="10">
    <source>
        <dbReference type="Proteomes" id="UP000198500"/>
    </source>
</evidence>
<dbReference type="SUPFAM" id="SSF51905">
    <property type="entry name" value="FAD/NAD(P)-binding domain"/>
    <property type="match status" value="1"/>
</dbReference>
<protein>
    <submittedName>
        <fullName evidence="9">Ubiquinone biosynthesis hydroxylase, UbiH/UbiF/VisC/COQ6 family</fullName>
    </submittedName>
</protein>
<accession>A0A1H2U5X4</accession>
<dbReference type="PANTHER" id="PTHR43876">
    <property type="entry name" value="UBIQUINONE BIOSYNTHESIS MONOOXYGENASE COQ6, MITOCHONDRIAL"/>
    <property type="match status" value="1"/>
</dbReference>
<dbReference type="AlphaFoldDB" id="A0A1H2U5X4"/>
<proteinExistence type="inferred from homology"/>
<name>A0A1H2U5X4_9GAMM</name>
<dbReference type="GO" id="GO:0006744">
    <property type="term" value="P:ubiquinone biosynthetic process"/>
    <property type="evidence" value="ECO:0007669"/>
    <property type="project" value="UniProtKB-UniPathway"/>
</dbReference>
<dbReference type="Proteomes" id="UP000198500">
    <property type="component" value="Unassembled WGS sequence"/>
</dbReference>